<evidence type="ECO:0000313" key="2">
    <source>
        <dbReference type="EMBL" id="MFC3658767.1"/>
    </source>
</evidence>
<feature type="domain" description="DUF1521" evidence="1">
    <location>
        <begin position="43"/>
        <end position="200"/>
    </location>
</feature>
<keyword evidence="3" id="KW-1185">Reference proteome</keyword>
<comment type="caution">
    <text evidence="2">The sequence shown here is derived from an EMBL/GenBank/DDBJ whole genome shotgun (WGS) entry which is preliminary data.</text>
</comment>
<proteinExistence type="predicted"/>
<dbReference type="Pfam" id="PF07481">
    <property type="entry name" value="DUF1521"/>
    <property type="match status" value="1"/>
</dbReference>
<sequence length="263" mass="27869">MGDFITGNFNFGASQQIAAGGCIGRGEGPSTSRTADGKVQFENDNYRITADDNNEVMIHNKATGETYRIWGDPHVEIDGKHAFDFWGQTTFVLDDGTRLTIATTPWDAGNNGATVASQLTIVDGGGDYVAHIEGIDSNARGDLSFTDVRVGQSDTLNVFVDEGNVLRENANGSGFVAVGADGKLRGVDQAFINATDQVKQQGAQFAKLMGSILTEFSGIVSLAFVGTLLAVDIDVGQEPPQVEATPLPLFGNQFNFNLAIGRG</sequence>
<accession>A0ABV7UQI9</accession>
<name>A0ABV7UQI9_9GAMM</name>
<dbReference type="EMBL" id="JBHRYF010000001">
    <property type="protein sequence ID" value="MFC3658767.1"/>
    <property type="molecule type" value="Genomic_DNA"/>
</dbReference>
<evidence type="ECO:0000313" key="3">
    <source>
        <dbReference type="Proteomes" id="UP001595724"/>
    </source>
</evidence>
<reference evidence="3" key="1">
    <citation type="journal article" date="2019" name="Int. J. Syst. Evol. Microbiol.">
        <title>The Global Catalogue of Microorganisms (GCM) 10K type strain sequencing project: providing services to taxonomists for standard genome sequencing and annotation.</title>
        <authorList>
            <consortium name="The Broad Institute Genomics Platform"/>
            <consortium name="The Broad Institute Genome Sequencing Center for Infectious Disease"/>
            <person name="Wu L."/>
            <person name="Ma J."/>
        </authorList>
    </citation>
    <scope>NUCLEOTIDE SEQUENCE [LARGE SCALE GENOMIC DNA]</scope>
    <source>
        <strain evidence="3">KCTC 42211</strain>
    </source>
</reference>
<organism evidence="2 3">
    <name type="scientific">Luteimonas notoginsengisoli</name>
    <dbReference type="NCBI Taxonomy" id="1578200"/>
    <lineage>
        <taxon>Bacteria</taxon>
        <taxon>Pseudomonadati</taxon>
        <taxon>Pseudomonadota</taxon>
        <taxon>Gammaproteobacteria</taxon>
        <taxon>Lysobacterales</taxon>
        <taxon>Lysobacteraceae</taxon>
        <taxon>Luteimonas</taxon>
    </lineage>
</organism>
<dbReference type="InterPro" id="IPR011086">
    <property type="entry name" value="DUF1521"/>
</dbReference>
<protein>
    <submittedName>
        <fullName evidence="2">DUF1521 domain-containing protein</fullName>
    </submittedName>
</protein>
<gene>
    <name evidence="2" type="ORF">ACFOM9_01580</name>
</gene>
<dbReference type="Proteomes" id="UP001595724">
    <property type="component" value="Unassembled WGS sequence"/>
</dbReference>
<evidence type="ECO:0000259" key="1">
    <source>
        <dbReference type="Pfam" id="PF07481"/>
    </source>
</evidence>